<organism evidence="2 3">
    <name type="scientific">Mytilus galloprovincialis</name>
    <name type="common">Mediterranean mussel</name>
    <dbReference type="NCBI Taxonomy" id="29158"/>
    <lineage>
        <taxon>Eukaryota</taxon>
        <taxon>Metazoa</taxon>
        <taxon>Spiralia</taxon>
        <taxon>Lophotrochozoa</taxon>
        <taxon>Mollusca</taxon>
        <taxon>Bivalvia</taxon>
        <taxon>Autobranchia</taxon>
        <taxon>Pteriomorphia</taxon>
        <taxon>Mytilida</taxon>
        <taxon>Mytiloidea</taxon>
        <taxon>Mytilidae</taxon>
        <taxon>Mytilinae</taxon>
        <taxon>Mytilus</taxon>
    </lineage>
</organism>
<dbReference type="Gene3D" id="3.90.215.10">
    <property type="entry name" value="Gamma Fibrinogen, chain A, domain 1"/>
    <property type="match status" value="1"/>
</dbReference>
<comment type="caution">
    <text evidence="2">The sequence shown here is derived from an EMBL/GenBank/DDBJ whole genome shotgun (WGS) entry which is preliminary data.</text>
</comment>
<dbReference type="PROSITE" id="PS51406">
    <property type="entry name" value="FIBRINOGEN_C_2"/>
    <property type="match status" value="1"/>
</dbReference>
<evidence type="ECO:0000313" key="2">
    <source>
        <dbReference type="EMBL" id="VDI52897.1"/>
    </source>
</evidence>
<evidence type="ECO:0000313" key="3">
    <source>
        <dbReference type="Proteomes" id="UP000596742"/>
    </source>
</evidence>
<name>A0A8B6FQX8_MYTGA</name>
<dbReference type="Pfam" id="PF00147">
    <property type="entry name" value="Fibrinogen_C"/>
    <property type="match status" value="1"/>
</dbReference>
<dbReference type="SMART" id="SM00186">
    <property type="entry name" value="FBG"/>
    <property type="match status" value="1"/>
</dbReference>
<dbReference type="PANTHER" id="PTHR19143">
    <property type="entry name" value="FIBRINOGEN/TENASCIN/ANGIOPOEITIN"/>
    <property type="match status" value="1"/>
</dbReference>
<dbReference type="EMBL" id="UYJE01007237">
    <property type="protein sequence ID" value="VDI52897.1"/>
    <property type="molecule type" value="Genomic_DNA"/>
</dbReference>
<accession>A0A8B6FQX8</accession>
<dbReference type="PANTHER" id="PTHR19143:SF394">
    <property type="entry name" value="ANGIOPOIETIN-RELATED PROTEIN 3-LIKE"/>
    <property type="match status" value="1"/>
</dbReference>
<sequence length="171" mass="19824">MGWASAQHVTRRENPMYDTCLGNPCKYGEICESIKDEGVVCVKDQGNKYINLLTSIGSHKLRVELVRSDGMNFYAEYSNFDVGDGESKYILTVNGYSGNAGNYMEYNNGRRFTTYDRDYDENPYNCVSYHRYGAWWHGGCTYVDLNNQNINQLLWDYNSFIKSIMMIRKID</sequence>
<gene>
    <name evidence="2" type="ORF">MGAL_10B054726</name>
</gene>
<dbReference type="OrthoDB" id="7735550at2759"/>
<evidence type="ECO:0000259" key="1">
    <source>
        <dbReference type="PROSITE" id="PS51406"/>
    </source>
</evidence>
<feature type="domain" description="Fibrinogen C-terminal" evidence="1">
    <location>
        <begin position="46"/>
        <end position="171"/>
    </location>
</feature>
<dbReference type="Proteomes" id="UP000596742">
    <property type="component" value="Unassembled WGS sequence"/>
</dbReference>
<dbReference type="InterPro" id="IPR002181">
    <property type="entry name" value="Fibrinogen_a/b/g_C_dom"/>
</dbReference>
<keyword evidence="3" id="KW-1185">Reference proteome</keyword>
<dbReference type="InterPro" id="IPR036056">
    <property type="entry name" value="Fibrinogen-like_C"/>
</dbReference>
<dbReference type="InterPro" id="IPR014716">
    <property type="entry name" value="Fibrinogen_a/b/g_C_1"/>
</dbReference>
<dbReference type="InterPro" id="IPR050373">
    <property type="entry name" value="Fibrinogen_C-term_domain"/>
</dbReference>
<proteinExistence type="predicted"/>
<protein>
    <recommendedName>
        <fullName evidence="1">Fibrinogen C-terminal domain-containing protein</fullName>
    </recommendedName>
</protein>
<dbReference type="SUPFAM" id="SSF56496">
    <property type="entry name" value="Fibrinogen C-terminal domain-like"/>
    <property type="match status" value="1"/>
</dbReference>
<reference evidence="2" key="1">
    <citation type="submission" date="2018-11" db="EMBL/GenBank/DDBJ databases">
        <authorList>
            <person name="Alioto T."/>
            <person name="Alioto T."/>
        </authorList>
    </citation>
    <scope>NUCLEOTIDE SEQUENCE</scope>
</reference>
<dbReference type="AlphaFoldDB" id="A0A8B6FQX8"/>
<dbReference type="GO" id="GO:0005615">
    <property type="term" value="C:extracellular space"/>
    <property type="evidence" value="ECO:0007669"/>
    <property type="project" value="TreeGrafter"/>
</dbReference>